<dbReference type="InterPro" id="IPR005467">
    <property type="entry name" value="His_kinase_dom"/>
</dbReference>
<evidence type="ECO:0000313" key="6">
    <source>
        <dbReference type="EMBL" id="WZJ22315.1"/>
    </source>
</evidence>
<keyword evidence="6" id="KW-0067">ATP-binding</keyword>
<dbReference type="PANTHER" id="PTHR43065">
    <property type="entry name" value="SENSOR HISTIDINE KINASE"/>
    <property type="match status" value="1"/>
</dbReference>
<keyword evidence="6" id="KW-0547">Nucleotide-binding</keyword>
<dbReference type="InterPro" id="IPR003661">
    <property type="entry name" value="HisK_dim/P_dom"/>
</dbReference>
<feature type="transmembrane region" description="Helical" evidence="4">
    <location>
        <begin position="21"/>
        <end position="40"/>
    </location>
</feature>
<keyword evidence="4" id="KW-0472">Membrane</keyword>
<dbReference type="CDD" id="cd00082">
    <property type="entry name" value="HisKA"/>
    <property type="match status" value="1"/>
</dbReference>
<dbReference type="InterPro" id="IPR004358">
    <property type="entry name" value="Sig_transdc_His_kin-like_C"/>
</dbReference>
<evidence type="ECO:0000256" key="3">
    <source>
        <dbReference type="ARBA" id="ARBA00022553"/>
    </source>
</evidence>
<dbReference type="PRINTS" id="PR00344">
    <property type="entry name" value="BCTRLSENSOR"/>
</dbReference>
<proteinExistence type="predicted"/>
<dbReference type="InterPro" id="IPR003594">
    <property type="entry name" value="HATPase_dom"/>
</dbReference>
<feature type="domain" description="Histidine kinase" evidence="5">
    <location>
        <begin position="283"/>
        <end position="516"/>
    </location>
</feature>
<dbReference type="Pfam" id="PF02518">
    <property type="entry name" value="HATPase_c"/>
    <property type="match status" value="1"/>
</dbReference>
<dbReference type="Gene3D" id="3.30.565.10">
    <property type="entry name" value="Histidine kinase-like ATPase, C-terminal domain"/>
    <property type="match status" value="1"/>
</dbReference>
<dbReference type="PANTHER" id="PTHR43065:SF50">
    <property type="entry name" value="HISTIDINE KINASE"/>
    <property type="match status" value="1"/>
</dbReference>
<gene>
    <name evidence="6" type="ORF">AADV58_03940</name>
</gene>
<keyword evidence="3" id="KW-0597">Phosphoprotein</keyword>
<dbReference type="PROSITE" id="PS50109">
    <property type="entry name" value="HIS_KIN"/>
    <property type="match status" value="1"/>
</dbReference>
<dbReference type="InterPro" id="IPR021796">
    <property type="entry name" value="Tll0287-like_dom"/>
</dbReference>
<dbReference type="RefSeq" id="WP_341744130.1">
    <property type="nucleotide sequence ID" value="NZ_CP151406.1"/>
</dbReference>
<evidence type="ECO:0000256" key="1">
    <source>
        <dbReference type="ARBA" id="ARBA00000085"/>
    </source>
</evidence>
<keyword evidence="7" id="KW-1185">Reference proteome</keyword>
<dbReference type="SMART" id="SM00387">
    <property type="entry name" value="HATPase_c"/>
    <property type="match status" value="1"/>
</dbReference>
<evidence type="ECO:0000259" key="5">
    <source>
        <dbReference type="PROSITE" id="PS50109"/>
    </source>
</evidence>
<dbReference type="EMBL" id="CP151406">
    <property type="protein sequence ID" value="WZJ22315.1"/>
    <property type="molecule type" value="Genomic_DNA"/>
</dbReference>
<accession>A0ABZ2XI67</accession>
<dbReference type="Proteomes" id="UP001479520">
    <property type="component" value="Chromosome"/>
</dbReference>
<evidence type="ECO:0000313" key="7">
    <source>
        <dbReference type="Proteomes" id="UP001479520"/>
    </source>
</evidence>
<dbReference type="InterPro" id="IPR036097">
    <property type="entry name" value="HisK_dim/P_sf"/>
</dbReference>
<sequence length="518" mass="57795">MEAQRSNPALHRVPRYIHQRRWWLIPLLLWIGGSALYFLGHMHDMRQQLTAVGIEGARNMFRMVVLTRDWNSSHGGVYVPVTPQIQPNPYLDHPHRDVTTTDGVAMTMINPAYMTRLIGEMAAADDSTVFRLTSLKPIRPANQADPWESRQLERFEQGVSESWSVENSEGGGRQLRYMAPLVVKESCLACHAVQGYRVGDIRGGISVTQDYTPIDSAISRHRGDLLLSTLATCLLISLLGWALLEQLRRRWIELAGKIDEVESTHRQLLQSEKLAAIGQLAAGVAHEINNPVGFVNSNLGTLGKYGQQMIDLLDKCRRGEAGEADFAAFDYDYLRGDLPALLQESRDGLERVRRIVADLKDFARIDQTDAEDFDLDQGLESTLNVVWNELKYKATVTREFGKPPPVRCIGAQINQVALNLLVNAGQAIVEHGTITVRSGFNDETVWFEVIDSGCGMSADVLPHIFEPFYTTRPAGKGTGLGLALAYDIVRKHGGRIEVDSELGRGSRFRVTLPRTERA</sequence>
<dbReference type="Gene3D" id="1.10.287.130">
    <property type="match status" value="1"/>
</dbReference>
<dbReference type="SUPFAM" id="SSF47384">
    <property type="entry name" value="Homodimeric domain of signal transducing histidine kinase"/>
    <property type="match status" value="1"/>
</dbReference>
<dbReference type="InterPro" id="IPR036890">
    <property type="entry name" value="HATPase_C_sf"/>
</dbReference>
<keyword evidence="4" id="KW-1133">Transmembrane helix</keyword>
<reference evidence="6 7" key="1">
    <citation type="submission" date="2024-04" db="EMBL/GenBank/DDBJ databases">
        <title>Dissimilatory iodate-reducing microorganisms contribute to the enrichment of iodine in groundwater.</title>
        <authorList>
            <person name="Jiang Z."/>
        </authorList>
    </citation>
    <scope>NUCLEOTIDE SEQUENCE [LARGE SCALE GENOMIC DNA]</scope>
    <source>
        <strain evidence="6 7">NCP973</strain>
    </source>
</reference>
<evidence type="ECO:0000256" key="2">
    <source>
        <dbReference type="ARBA" id="ARBA00012438"/>
    </source>
</evidence>
<dbReference type="GO" id="GO:0005524">
    <property type="term" value="F:ATP binding"/>
    <property type="evidence" value="ECO:0007669"/>
    <property type="project" value="UniProtKB-KW"/>
</dbReference>
<comment type="catalytic activity">
    <reaction evidence="1">
        <text>ATP + protein L-histidine = ADP + protein N-phospho-L-histidine.</text>
        <dbReference type="EC" id="2.7.13.3"/>
    </reaction>
</comment>
<keyword evidence="4" id="KW-0812">Transmembrane</keyword>
<organism evidence="6 7">
    <name type="scientific">Azonexus hydrophilus</name>
    <dbReference type="NCBI Taxonomy" id="418702"/>
    <lineage>
        <taxon>Bacteria</taxon>
        <taxon>Pseudomonadati</taxon>
        <taxon>Pseudomonadota</taxon>
        <taxon>Betaproteobacteria</taxon>
        <taxon>Rhodocyclales</taxon>
        <taxon>Azonexaceae</taxon>
        <taxon>Azonexus</taxon>
    </lineage>
</organism>
<dbReference type="Gene3D" id="3.30.450.290">
    <property type="match status" value="1"/>
</dbReference>
<evidence type="ECO:0000256" key="4">
    <source>
        <dbReference type="SAM" id="Phobius"/>
    </source>
</evidence>
<dbReference type="EC" id="2.7.13.3" evidence="2"/>
<dbReference type="SUPFAM" id="SSF55874">
    <property type="entry name" value="ATPase domain of HSP90 chaperone/DNA topoisomerase II/histidine kinase"/>
    <property type="match status" value="1"/>
</dbReference>
<protein>
    <recommendedName>
        <fullName evidence="2">histidine kinase</fullName>
        <ecNumber evidence="2">2.7.13.3</ecNumber>
    </recommendedName>
</protein>
<dbReference type="Pfam" id="PF11845">
    <property type="entry name" value="Tll0287-like"/>
    <property type="match status" value="1"/>
</dbReference>
<name>A0ABZ2XI67_9RHOO</name>
<dbReference type="SMART" id="SM00388">
    <property type="entry name" value="HisKA"/>
    <property type="match status" value="1"/>
</dbReference>